<keyword evidence="9" id="KW-1185">Reference proteome</keyword>
<evidence type="ECO:0000259" key="7">
    <source>
        <dbReference type="Pfam" id="PF00892"/>
    </source>
</evidence>
<comment type="subcellular location">
    <subcellularLocation>
        <location evidence="1">Membrane</location>
        <topology evidence="1">Multi-pass membrane protein</topology>
    </subcellularLocation>
</comment>
<feature type="domain" description="EamA" evidence="7">
    <location>
        <begin position="171"/>
        <end position="301"/>
    </location>
</feature>
<protein>
    <submittedName>
        <fullName evidence="8">Membrane protein</fullName>
    </submittedName>
</protein>
<name>A0ABM7SVD5_9MYCO</name>
<feature type="transmembrane region" description="Helical" evidence="6">
    <location>
        <begin position="26"/>
        <end position="47"/>
    </location>
</feature>
<dbReference type="InterPro" id="IPR037185">
    <property type="entry name" value="EmrE-like"/>
</dbReference>
<reference evidence="8 9" key="1">
    <citation type="submission" date="2021-07" db="EMBL/GenBank/DDBJ databases">
        <title>Complete genome sequence of nontuberculous Mycobacterium sp. TY59.</title>
        <authorList>
            <person name="Fukushima K."/>
        </authorList>
    </citation>
    <scope>NUCLEOTIDE SEQUENCE [LARGE SCALE GENOMIC DNA]</scope>
    <source>
        <strain evidence="8 9">TY59</strain>
    </source>
</reference>
<dbReference type="EMBL" id="AP024828">
    <property type="protein sequence ID" value="BCZ22118.1"/>
    <property type="molecule type" value="Genomic_DNA"/>
</dbReference>
<organism evidence="8 9">
    <name type="scientific">Mycobacterium senriense</name>
    <dbReference type="NCBI Taxonomy" id="2775496"/>
    <lineage>
        <taxon>Bacteria</taxon>
        <taxon>Bacillati</taxon>
        <taxon>Actinomycetota</taxon>
        <taxon>Actinomycetes</taxon>
        <taxon>Mycobacteriales</taxon>
        <taxon>Mycobacteriaceae</taxon>
        <taxon>Mycobacterium</taxon>
        <taxon>Mycobacterium avium complex (MAC)</taxon>
    </lineage>
</organism>
<accession>A0ABM7SVD5</accession>
<feature type="transmembrane region" description="Helical" evidence="6">
    <location>
        <begin position="141"/>
        <end position="161"/>
    </location>
</feature>
<evidence type="ECO:0000256" key="2">
    <source>
        <dbReference type="ARBA" id="ARBA00007362"/>
    </source>
</evidence>
<evidence type="ECO:0000256" key="4">
    <source>
        <dbReference type="ARBA" id="ARBA00022989"/>
    </source>
</evidence>
<feature type="transmembrane region" description="Helical" evidence="6">
    <location>
        <begin position="256"/>
        <end position="279"/>
    </location>
</feature>
<feature type="transmembrane region" description="Helical" evidence="6">
    <location>
        <begin position="84"/>
        <end position="105"/>
    </location>
</feature>
<evidence type="ECO:0000256" key="3">
    <source>
        <dbReference type="ARBA" id="ARBA00022692"/>
    </source>
</evidence>
<evidence type="ECO:0000256" key="1">
    <source>
        <dbReference type="ARBA" id="ARBA00004141"/>
    </source>
</evidence>
<dbReference type="SUPFAM" id="SSF103481">
    <property type="entry name" value="Multidrug resistance efflux transporter EmrE"/>
    <property type="match status" value="2"/>
</dbReference>
<evidence type="ECO:0000313" key="9">
    <source>
        <dbReference type="Proteomes" id="UP000826012"/>
    </source>
</evidence>
<dbReference type="Pfam" id="PF00892">
    <property type="entry name" value="EamA"/>
    <property type="match status" value="2"/>
</dbReference>
<dbReference type="PANTHER" id="PTHR32322:SF2">
    <property type="entry name" value="EAMA DOMAIN-CONTAINING PROTEIN"/>
    <property type="match status" value="1"/>
</dbReference>
<feature type="domain" description="EamA" evidence="7">
    <location>
        <begin position="29"/>
        <end position="154"/>
    </location>
</feature>
<dbReference type="Proteomes" id="UP000826012">
    <property type="component" value="Chromosome"/>
</dbReference>
<keyword evidence="5 6" id="KW-0472">Membrane</keyword>
<feature type="transmembrane region" description="Helical" evidence="6">
    <location>
        <begin position="229"/>
        <end position="249"/>
    </location>
</feature>
<feature type="transmembrane region" description="Helical" evidence="6">
    <location>
        <begin position="53"/>
        <end position="72"/>
    </location>
</feature>
<comment type="similarity">
    <text evidence="2">Belongs to the EamA transporter family.</text>
</comment>
<proteinExistence type="inferred from homology"/>
<keyword evidence="3 6" id="KW-0812">Transmembrane</keyword>
<feature type="transmembrane region" description="Helical" evidence="6">
    <location>
        <begin position="199"/>
        <end position="223"/>
    </location>
</feature>
<feature type="transmembrane region" description="Helical" evidence="6">
    <location>
        <begin position="167"/>
        <end position="187"/>
    </location>
</feature>
<evidence type="ECO:0000256" key="5">
    <source>
        <dbReference type="ARBA" id="ARBA00023136"/>
    </source>
</evidence>
<dbReference type="PANTHER" id="PTHR32322">
    <property type="entry name" value="INNER MEMBRANE TRANSPORTER"/>
    <property type="match status" value="1"/>
</dbReference>
<reference evidence="8 9" key="2">
    <citation type="submission" date="2021-07" db="EMBL/GenBank/DDBJ databases">
        <authorList>
            <person name="Matsumoto Y."/>
            <person name="Motooka D."/>
            <person name="Nakamura S."/>
        </authorList>
    </citation>
    <scope>NUCLEOTIDE SEQUENCE [LARGE SCALE GENOMIC DNA]</scope>
    <source>
        <strain evidence="8 9">TY59</strain>
    </source>
</reference>
<evidence type="ECO:0000256" key="6">
    <source>
        <dbReference type="SAM" id="Phobius"/>
    </source>
</evidence>
<sequence>MIANNRWTASVDHANMGVMSLPRMPATTATAVTFFYALGYPIGTLAVTAMTPMAALVLRFSLAATILAIWSLMARARWPRGMQFGHVLVTGLLIQGVQFCCLYEAVQLGAPAVLCAVVIAMNPVVTAILAAMFLRESLGPLRVIALVLGVVAVLAACSHRLMSTRGADPVIALLVVGLVGLSAGGVYQQRFCKGVDFRAMSAMQNAVGLIPASALAMITPFTVHDGVKAVIAVSGMVLLNATLAVSLYVRAINTHGATAVAMQFAVIPAVAGVLSWIILDQRPDEGIAVGLVLGGLACWINTRASGRRRASSASTPAATLPQVELQDAPL</sequence>
<keyword evidence="4 6" id="KW-1133">Transmembrane helix</keyword>
<dbReference type="InterPro" id="IPR000620">
    <property type="entry name" value="EamA_dom"/>
</dbReference>
<evidence type="ECO:0000313" key="8">
    <source>
        <dbReference type="EMBL" id="BCZ22118.1"/>
    </source>
</evidence>
<gene>
    <name evidence="8" type="ORF">MTY59_19730</name>
</gene>
<dbReference type="InterPro" id="IPR050638">
    <property type="entry name" value="AA-Vitamin_Transporters"/>
</dbReference>
<feature type="transmembrane region" description="Helical" evidence="6">
    <location>
        <begin position="111"/>
        <end position="134"/>
    </location>
</feature>